<dbReference type="Proteomes" id="UP001169217">
    <property type="component" value="Unassembled WGS sequence"/>
</dbReference>
<keyword evidence="2" id="KW-1185">Reference proteome</keyword>
<accession>A0ABQ9PS78</accession>
<name>A0ABQ9PS78_9PEZI</name>
<reference evidence="1" key="1">
    <citation type="submission" date="2023-04" db="EMBL/GenBank/DDBJ databases">
        <title>Colletotrichum limetticola genome sequence.</title>
        <authorList>
            <person name="Baroncelli R."/>
        </authorList>
    </citation>
    <scope>NUCLEOTIDE SEQUENCE</scope>
    <source>
        <strain evidence="1">KLA-Anderson</strain>
    </source>
</reference>
<protein>
    <submittedName>
        <fullName evidence="1">Uncharacterized protein</fullName>
    </submittedName>
</protein>
<evidence type="ECO:0000313" key="1">
    <source>
        <dbReference type="EMBL" id="KAK0374351.1"/>
    </source>
</evidence>
<evidence type="ECO:0000313" key="2">
    <source>
        <dbReference type="Proteomes" id="UP001169217"/>
    </source>
</evidence>
<dbReference type="EMBL" id="JARUPT010000257">
    <property type="protein sequence ID" value="KAK0374351.1"/>
    <property type="molecule type" value="Genomic_DNA"/>
</dbReference>
<sequence>MVLQVNRCAFALEFPNFFEFDIFVPIRGVERNSIRVFGSKSTLSVRENFCCGPPIQALSSFSHGPHLQAGYMHIIPD</sequence>
<organism evidence="1 2">
    <name type="scientific">Colletotrichum limetticola</name>
    <dbReference type="NCBI Taxonomy" id="1209924"/>
    <lineage>
        <taxon>Eukaryota</taxon>
        <taxon>Fungi</taxon>
        <taxon>Dikarya</taxon>
        <taxon>Ascomycota</taxon>
        <taxon>Pezizomycotina</taxon>
        <taxon>Sordariomycetes</taxon>
        <taxon>Hypocreomycetidae</taxon>
        <taxon>Glomerellales</taxon>
        <taxon>Glomerellaceae</taxon>
        <taxon>Colletotrichum</taxon>
        <taxon>Colletotrichum acutatum species complex</taxon>
    </lineage>
</organism>
<gene>
    <name evidence="1" type="ORF">CLIM01_08299</name>
</gene>
<comment type="caution">
    <text evidence="1">The sequence shown here is derived from an EMBL/GenBank/DDBJ whole genome shotgun (WGS) entry which is preliminary data.</text>
</comment>
<proteinExistence type="predicted"/>